<sequence>MKKILVFLCVALLSHVCADDLKIAVGAGYKKPVVEVLKAYEASGNGKIDAMYGNMAQIFAHAKQAEISLVIADKKFLEKQKELSFATYQTIGTGIAVIAYAKGVSFDSIEDLTKESIKSIAMPEAKKAIYGDAGMEFLNNAKLYDRVKEKLLVVATVPQVSSYVATHEVDVGIMNLTAALDSIDKIGGYIKIPQTYYTPIEIVAGSLNACEADQACQAFVAFLKTPKAKEIFVKYGL</sequence>
<evidence type="ECO:0000256" key="1">
    <source>
        <dbReference type="ARBA" id="ARBA00009175"/>
    </source>
</evidence>
<comment type="similarity">
    <text evidence="1">Belongs to the bacterial solute-binding protein ModA family.</text>
</comment>
<dbReference type="AlphaFoldDB" id="A0A1D7TLP8"/>
<evidence type="ECO:0000256" key="4">
    <source>
        <dbReference type="SAM" id="SignalP"/>
    </source>
</evidence>
<protein>
    <submittedName>
        <fullName evidence="5">Molybdenum ABC transporter, periplasmic molybdenum-binding protein ModA</fullName>
    </submittedName>
</protein>
<name>A0A1D7TLP8_9BACT</name>
<organism evidence="5 6">
    <name type="scientific">Sulfurospirillum halorespirans DSM 13726</name>
    <dbReference type="NCBI Taxonomy" id="1193502"/>
    <lineage>
        <taxon>Bacteria</taxon>
        <taxon>Pseudomonadati</taxon>
        <taxon>Campylobacterota</taxon>
        <taxon>Epsilonproteobacteria</taxon>
        <taxon>Campylobacterales</taxon>
        <taxon>Sulfurospirillaceae</taxon>
        <taxon>Sulfurospirillum</taxon>
    </lineage>
</organism>
<dbReference type="GO" id="GO:0030973">
    <property type="term" value="F:molybdate ion binding"/>
    <property type="evidence" value="ECO:0007669"/>
    <property type="project" value="TreeGrafter"/>
</dbReference>
<feature type="chain" id="PRO_5009099513" evidence="4">
    <location>
        <begin position="19"/>
        <end position="237"/>
    </location>
</feature>
<dbReference type="Proteomes" id="UP000094609">
    <property type="component" value="Chromosome"/>
</dbReference>
<dbReference type="PANTHER" id="PTHR30632:SF14">
    <property type="entry name" value="TUNGSTATE_MOLYBDATE_CHROMATE-BINDING PROTEIN MODA"/>
    <property type="match status" value="1"/>
</dbReference>
<dbReference type="InterPro" id="IPR050682">
    <property type="entry name" value="ModA/WtpA"/>
</dbReference>
<feature type="signal peptide" evidence="4">
    <location>
        <begin position="1"/>
        <end position="18"/>
    </location>
</feature>
<reference evidence="6" key="1">
    <citation type="submission" date="2016-08" db="EMBL/GenBank/DDBJ databases">
        <title>Complete genome sequence of the organohalide-respiring Epsilonproteobacterium Sulfurospirillum halorespirans.</title>
        <authorList>
            <person name="Goris T."/>
            <person name="Zimmermann J."/>
            <person name="Schenz B."/>
            <person name="Lemos M."/>
            <person name="Hackermueller J."/>
            <person name="Diekert G."/>
        </authorList>
    </citation>
    <scope>NUCLEOTIDE SEQUENCE [LARGE SCALE GENOMIC DNA]</scope>
    <source>
        <strain>DSM 13726</strain>
        <strain evidence="6">PCE-M2</strain>
    </source>
</reference>
<keyword evidence="6" id="KW-1185">Reference proteome</keyword>
<dbReference type="InterPro" id="IPR005950">
    <property type="entry name" value="ModA"/>
</dbReference>
<gene>
    <name evidence="5" type="ORF">SHALO_2161</name>
</gene>
<dbReference type="GO" id="GO:0015689">
    <property type="term" value="P:molybdate ion transport"/>
    <property type="evidence" value="ECO:0007669"/>
    <property type="project" value="InterPro"/>
</dbReference>
<dbReference type="EMBL" id="CP017111">
    <property type="protein sequence ID" value="AOO65923.1"/>
    <property type="molecule type" value="Genomic_DNA"/>
</dbReference>
<keyword evidence="3 4" id="KW-0732">Signal</keyword>
<dbReference type="NCBIfam" id="TIGR01256">
    <property type="entry name" value="modA"/>
    <property type="match status" value="1"/>
</dbReference>
<evidence type="ECO:0000256" key="3">
    <source>
        <dbReference type="ARBA" id="ARBA00022729"/>
    </source>
</evidence>
<dbReference type="RefSeq" id="WP_069478541.1">
    <property type="nucleotide sequence ID" value="NZ_CP017111.1"/>
</dbReference>
<dbReference type="PATRIC" id="fig|1193502.14.peg.2190"/>
<evidence type="ECO:0000313" key="5">
    <source>
        <dbReference type="EMBL" id="AOO65923.1"/>
    </source>
</evidence>
<evidence type="ECO:0000313" key="6">
    <source>
        <dbReference type="Proteomes" id="UP000094609"/>
    </source>
</evidence>
<dbReference type="PANTHER" id="PTHR30632">
    <property type="entry name" value="MOLYBDATE-BINDING PERIPLASMIC PROTEIN"/>
    <property type="match status" value="1"/>
</dbReference>
<dbReference type="SUPFAM" id="SSF53850">
    <property type="entry name" value="Periplasmic binding protein-like II"/>
    <property type="match status" value="1"/>
</dbReference>
<dbReference type="GO" id="GO:0046872">
    <property type="term" value="F:metal ion binding"/>
    <property type="evidence" value="ECO:0007669"/>
    <property type="project" value="UniProtKB-KW"/>
</dbReference>
<accession>A0A1D7TLP8</accession>
<dbReference type="Pfam" id="PF13531">
    <property type="entry name" value="SBP_bac_11"/>
    <property type="match status" value="1"/>
</dbReference>
<keyword evidence="2" id="KW-0479">Metal-binding</keyword>
<dbReference type="STRING" id="1193502.SHALO_2161"/>
<dbReference type="Gene3D" id="3.40.190.10">
    <property type="entry name" value="Periplasmic binding protein-like II"/>
    <property type="match status" value="2"/>
</dbReference>
<dbReference type="KEGG" id="shal:SHALO_2161"/>
<proteinExistence type="inferred from homology"/>
<evidence type="ECO:0000256" key="2">
    <source>
        <dbReference type="ARBA" id="ARBA00022723"/>
    </source>
</evidence>